<protein>
    <submittedName>
        <fullName evidence="3">Uncharacterized protein LOC106458690 isoform X1</fullName>
    </submittedName>
</protein>
<dbReference type="Pfam" id="PF22979">
    <property type="entry name" value="HTH_69"/>
    <property type="match status" value="1"/>
</dbReference>
<dbReference type="Proteomes" id="UP000694941">
    <property type="component" value="Unplaced"/>
</dbReference>
<name>A0ABM1SAK4_LIMPO</name>
<accession>A0ABM1SAK4</accession>
<evidence type="ECO:0000259" key="1">
    <source>
        <dbReference type="Pfam" id="PF22979"/>
    </source>
</evidence>
<dbReference type="PANTHER" id="PTHR47705">
    <property type="entry name" value="AGAP000321-PA"/>
    <property type="match status" value="1"/>
</dbReference>
<gene>
    <name evidence="3" type="primary">LOC106458690</name>
</gene>
<reference evidence="3" key="1">
    <citation type="submission" date="2025-08" db="UniProtKB">
        <authorList>
            <consortium name="RefSeq"/>
        </authorList>
    </citation>
    <scope>IDENTIFICATION</scope>
    <source>
        <tissue evidence="3">Muscle</tissue>
    </source>
</reference>
<dbReference type="SUPFAM" id="SSF53167">
    <property type="entry name" value="Purine and uridine phosphorylases"/>
    <property type="match status" value="1"/>
</dbReference>
<dbReference type="InterPro" id="IPR055121">
    <property type="entry name" value="HTH_69"/>
</dbReference>
<dbReference type="PANTHER" id="PTHR47705:SF1">
    <property type="entry name" value="PNP_UDP_1 DOMAIN-CONTAINING PROTEIN"/>
    <property type="match status" value="1"/>
</dbReference>
<dbReference type="GeneID" id="106458690"/>
<evidence type="ECO:0000313" key="3">
    <source>
        <dbReference type="RefSeq" id="XP_022240659.1"/>
    </source>
</evidence>
<dbReference type="RefSeq" id="XP_022240659.1">
    <property type="nucleotide sequence ID" value="XM_022384951.1"/>
</dbReference>
<organism evidence="2 3">
    <name type="scientific">Limulus polyphemus</name>
    <name type="common">Atlantic horseshoe crab</name>
    <dbReference type="NCBI Taxonomy" id="6850"/>
    <lineage>
        <taxon>Eukaryota</taxon>
        <taxon>Metazoa</taxon>
        <taxon>Ecdysozoa</taxon>
        <taxon>Arthropoda</taxon>
        <taxon>Chelicerata</taxon>
        <taxon>Merostomata</taxon>
        <taxon>Xiphosura</taxon>
        <taxon>Limulidae</taxon>
        <taxon>Limulus</taxon>
    </lineage>
</organism>
<dbReference type="InterPro" id="IPR035994">
    <property type="entry name" value="Nucleoside_phosphorylase_sf"/>
</dbReference>
<sequence length="620" mass="69471">MESKTVEERIVMTPIKKGHGHTRIKIERVQQTDENNSSVMHVAGGAHKGIVINKEASSGEDDQFHAQLTLEFKVFLTNAANDTHTQESRQLKFWFKNEVSEPDQMRNAQDFFKELVSPSHFPKDYVGFIKGIMKLMQLKYRNIRKIEVEIRQIEEITEPPTRPTLPNGILLTVDSQKFIVEELEKKSGATIRSSPNHKVSMDENSIGAKVGVNQEKVLEMIESAYPNPLTVTDMAKTLQCTEEEVHLHLDELKSKGIIKLLENGSYTRVTQNDTEVKMVRQVPTVISSQQPSIAIITAQYCEKVAVDAMIENKDTYVRYKTEGESNVYTLGNIGAHRVVATKLPAVGHHRGAMIAAGNTTTRLLGSFQKVEYVFLVGIGGGVPHYTDYSKHVRLGDVVVSTPPEGQNDKFIYIYCEKTKNSSEDKATNGTLSSKHNIKRWCPPSLCLQEIAQQLWAQGLVDAKQRPWEDYIRHATETLASQEADFNRPSPETDKLFMSIGGKDIIEVGHPQAPEGTVDYRQPGKSMIHFGGVASGRALMKDDAVRQEFANQRGILAFDSEFDAVVESIYGNRKDNYVFIRGISDYKDGTKNKEWQPYSALAAAAFMKALICALDPCDDQD</sequence>
<keyword evidence="2" id="KW-1185">Reference proteome</keyword>
<evidence type="ECO:0000313" key="2">
    <source>
        <dbReference type="Proteomes" id="UP000694941"/>
    </source>
</evidence>
<feature type="domain" description="Winged helix-turn-helix" evidence="1">
    <location>
        <begin position="205"/>
        <end position="269"/>
    </location>
</feature>
<dbReference type="Gene3D" id="3.40.50.1580">
    <property type="entry name" value="Nucleoside phosphorylase domain"/>
    <property type="match status" value="1"/>
</dbReference>
<proteinExistence type="predicted"/>